<dbReference type="InterPro" id="IPR006059">
    <property type="entry name" value="SBP"/>
</dbReference>
<dbReference type="SUPFAM" id="SSF53850">
    <property type="entry name" value="Periplasmic binding protein-like II"/>
    <property type="match status" value="1"/>
</dbReference>
<feature type="chain" id="PRO_5045982507" evidence="1">
    <location>
        <begin position="28"/>
        <end position="423"/>
    </location>
</feature>
<dbReference type="Proteomes" id="UP001500368">
    <property type="component" value="Unassembled WGS sequence"/>
</dbReference>
<evidence type="ECO:0000313" key="3">
    <source>
        <dbReference type="Proteomes" id="UP001500368"/>
    </source>
</evidence>
<dbReference type="RefSeq" id="WP_345476741.1">
    <property type="nucleotide sequence ID" value="NZ_BAABLW010000003.1"/>
</dbReference>
<keyword evidence="1" id="KW-0732">Signal</keyword>
<evidence type="ECO:0000313" key="2">
    <source>
        <dbReference type="EMBL" id="GAA4914940.1"/>
    </source>
</evidence>
<evidence type="ECO:0000256" key="1">
    <source>
        <dbReference type="SAM" id="SignalP"/>
    </source>
</evidence>
<dbReference type="InterPro" id="IPR050490">
    <property type="entry name" value="Bact_solute-bd_prot1"/>
</dbReference>
<reference evidence="3" key="1">
    <citation type="journal article" date="2019" name="Int. J. Syst. Evol. Microbiol.">
        <title>The Global Catalogue of Microorganisms (GCM) 10K type strain sequencing project: providing services to taxonomists for standard genome sequencing and annotation.</title>
        <authorList>
            <consortium name="The Broad Institute Genomics Platform"/>
            <consortium name="The Broad Institute Genome Sequencing Center for Infectious Disease"/>
            <person name="Wu L."/>
            <person name="Ma J."/>
        </authorList>
    </citation>
    <scope>NUCLEOTIDE SEQUENCE [LARGE SCALE GENOMIC DNA]</scope>
    <source>
        <strain evidence="3">JCM 19129</strain>
    </source>
</reference>
<accession>A0ABP9FTQ1</accession>
<sequence length="423" mass="45825">MRGKSLTVITAGLVSALTLSSCGGASADDGDVVLRFTWWGSDQRQQITQEIIDEFEAQNPGITVEGEYRDGGGYHDQLNVQMAGGDAPDIFQVEDPYLRDYADRGALLELTEFDTSGMEEATADLGLTEEGRFGATVSIVSNALVANPALFEEAGVDLPDDTTWTWDDFAEISAELRANLGDGQYGAATMGANEATVRLWLRQRGKDLFGDDGELLMTVEDAEEFLQFVMDMEEKAEFPSASYIDELSSRGLADGPMGSREAAMVGEWATLMLPLTEATGDELQLLRFPSDTGHVDDNGEWIKAGMFFAVSSGTEHPEEAQQFINFFINSEEAAEISRMDRGIPANTNAREIALVDATAAETEAFEYVQSVEKAGKDTIPLPPPGGNQVAEIVTRYLSEVRFGNSTIENAAQTMVNEIEAALG</sequence>
<proteinExistence type="predicted"/>
<dbReference type="Pfam" id="PF01547">
    <property type="entry name" value="SBP_bac_1"/>
    <property type="match status" value="1"/>
</dbReference>
<dbReference type="PROSITE" id="PS51257">
    <property type="entry name" value="PROKAR_LIPOPROTEIN"/>
    <property type="match status" value="1"/>
</dbReference>
<comment type="caution">
    <text evidence="2">The sequence shown here is derived from an EMBL/GenBank/DDBJ whole genome shotgun (WGS) entry which is preliminary data.</text>
</comment>
<gene>
    <name evidence="2" type="ORF">GCM10025790_07470</name>
</gene>
<feature type="signal peptide" evidence="1">
    <location>
        <begin position="1"/>
        <end position="27"/>
    </location>
</feature>
<dbReference type="Gene3D" id="3.40.190.10">
    <property type="entry name" value="Periplasmic binding protein-like II"/>
    <property type="match status" value="2"/>
</dbReference>
<dbReference type="PANTHER" id="PTHR43649">
    <property type="entry name" value="ARABINOSE-BINDING PROTEIN-RELATED"/>
    <property type="match status" value="1"/>
</dbReference>
<protein>
    <submittedName>
        <fullName evidence="2">Extracellular solute-binding protein</fullName>
    </submittedName>
</protein>
<dbReference type="PANTHER" id="PTHR43649:SF11">
    <property type="entry name" value="ABC TRANSPORTER SUBSTRATE-BINDING PROTEIN YESO-RELATED"/>
    <property type="match status" value="1"/>
</dbReference>
<name>A0ABP9FTQ1_9MICC</name>
<dbReference type="EMBL" id="BAABLW010000003">
    <property type="protein sequence ID" value="GAA4914940.1"/>
    <property type="molecule type" value="Genomic_DNA"/>
</dbReference>
<keyword evidence="3" id="KW-1185">Reference proteome</keyword>
<organism evidence="2 3">
    <name type="scientific">Nesterenkonia rhizosphaerae</name>
    <dbReference type="NCBI Taxonomy" id="1348272"/>
    <lineage>
        <taxon>Bacteria</taxon>
        <taxon>Bacillati</taxon>
        <taxon>Actinomycetota</taxon>
        <taxon>Actinomycetes</taxon>
        <taxon>Micrococcales</taxon>
        <taxon>Micrococcaceae</taxon>
        <taxon>Nesterenkonia</taxon>
    </lineage>
</organism>